<dbReference type="Proteomes" id="UP001460270">
    <property type="component" value="Unassembled WGS sequence"/>
</dbReference>
<accession>A0AAW0PR04</accession>
<comment type="caution">
    <text evidence="3">The sequence shown here is derived from an EMBL/GenBank/DDBJ whole genome shotgun (WGS) entry which is preliminary data.</text>
</comment>
<keyword evidence="1" id="KW-0175">Coiled coil</keyword>
<gene>
    <name evidence="3" type="ORF">WMY93_009731</name>
</gene>
<evidence type="ECO:0000256" key="2">
    <source>
        <dbReference type="SAM" id="MobiDB-lite"/>
    </source>
</evidence>
<feature type="region of interest" description="Disordered" evidence="2">
    <location>
        <begin position="217"/>
        <end position="237"/>
    </location>
</feature>
<feature type="coiled-coil region" evidence="1">
    <location>
        <begin position="240"/>
        <end position="334"/>
    </location>
</feature>
<evidence type="ECO:0000256" key="1">
    <source>
        <dbReference type="SAM" id="Coils"/>
    </source>
</evidence>
<name>A0AAW0PR04_9GOBI</name>
<keyword evidence="4" id="KW-1185">Reference proteome</keyword>
<sequence>MELHCLPVETPTGSSCSTDPIYDNCLPHAQSRRTRDSHMERRVQQPTVPRLYGPRPGLAPAVGPTVDGGARGPGLWPDHSYCSWRGVLGRPGYGAELGARGGDTEQGILWRAQDRSPLKRSPSPSHSTEHRSALSFYDNIPEAVTPDNLPVFAMETQEQMYQAWAPQQVQELLEPEEESLERSPWSSCEIVLPESKELDLIPDQDPELCSQVCQTEPWHSEEAPEPVRQPPPVPVADPSASALRSLLTNLQQQITRQREEYEERITSLENRNEELQVEVIRLKTNLAQQRHWYKIVQAKIMESEKARVAAEQRNAALQREMEQFFDTFGELNKEAKKTEYIAKSF</sequence>
<dbReference type="EMBL" id="JBBPFD010000006">
    <property type="protein sequence ID" value="KAK7922829.1"/>
    <property type="molecule type" value="Genomic_DNA"/>
</dbReference>
<evidence type="ECO:0000313" key="4">
    <source>
        <dbReference type="Proteomes" id="UP001460270"/>
    </source>
</evidence>
<proteinExistence type="predicted"/>
<protein>
    <recommendedName>
        <fullName evidence="5">Rho GTPase-activating protein 24-like</fullName>
    </recommendedName>
</protein>
<organism evidence="3 4">
    <name type="scientific">Mugilogobius chulae</name>
    <name type="common">yellowstripe goby</name>
    <dbReference type="NCBI Taxonomy" id="88201"/>
    <lineage>
        <taxon>Eukaryota</taxon>
        <taxon>Metazoa</taxon>
        <taxon>Chordata</taxon>
        <taxon>Craniata</taxon>
        <taxon>Vertebrata</taxon>
        <taxon>Euteleostomi</taxon>
        <taxon>Actinopterygii</taxon>
        <taxon>Neopterygii</taxon>
        <taxon>Teleostei</taxon>
        <taxon>Neoteleostei</taxon>
        <taxon>Acanthomorphata</taxon>
        <taxon>Gobiaria</taxon>
        <taxon>Gobiiformes</taxon>
        <taxon>Gobioidei</taxon>
        <taxon>Gobiidae</taxon>
        <taxon>Gobionellinae</taxon>
        <taxon>Mugilogobius</taxon>
    </lineage>
</organism>
<evidence type="ECO:0008006" key="5">
    <source>
        <dbReference type="Google" id="ProtNLM"/>
    </source>
</evidence>
<reference evidence="4" key="1">
    <citation type="submission" date="2024-04" db="EMBL/GenBank/DDBJ databases">
        <title>Salinicola lusitanus LLJ914,a marine bacterium isolated from the Okinawa Trough.</title>
        <authorList>
            <person name="Li J."/>
        </authorList>
    </citation>
    <scope>NUCLEOTIDE SEQUENCE [LARGE SCALE GENOMIC DNA]</scope>
</reference>
<dbReference type="AlphaFoldDB" id="A0AAW0PR04"/>
<evidence type="ECO:0000313" key="3">
    <source>
        <dbReference type="EMBL" id="KAK7922829.1"/>
    </source>
</evidence>